<gene>
    <name evidence="2" type="ORF">OU419_14045</name>
</gene>
<proteinExistence type="predicted"/>
<feature type="compositionally biased region" description="Basic and acidic residues" evidence="1">
    <location>
        <begin position="52"/>
        <end position="62"/>
    </location>
</feature>
<feature type="compositionally biased region" description="Low complexity" evidence="1">
    <location>
        <begin position="115"/>
        <end position="129"/>
    </location>
</feature>
<evidence type="ECO:0000313" key="3">
    <source>
        <dbReference type="Proteomes" id="UP001163624"/>
    </source>
</evidence>
<accession>A0ABY7A7P1</accession>
<protein>
    <submittedName>
        <fullName evidence="2">DUF2934 domain-containing protein</fullName>
    </submittedName>
</protein>
<dbReference type="InterPro" id="IPR021327">
    <property type="entry name" value="DUF2934"/>
</dbReference>
<feature type="compositionally biased region" description="Basic and acidic residues" evidence="1">
    <location>
        <begin position="85"/>
        <end position="95"/>
    </location>
</feature>
<organism evidence="2 3">
    <name type="scientific">Pseudomonas triclosanedens</name>
    <dbReference type="NCBI Taxonomy" id="2961893"/>
    <lineage>
        <taxon>Bacteria</taxon>
        <taxon>Pseudomonadati</taxon>
        <taxon>Pseudomonadota</taxon>
        <taxon>Gammaproteobacteria</taxon>
        <taxon>Pseudomonadales</taxon>
        <taxon>Pseudomonadaceae</taxon>
        <taxon>Pseudomonas</taxon>
    </lineage>
</organism>
<keyword evidence="3" id="KW-1185">Reference proteome</keyword>
<dbReference type="EMBL" id="CP113432">
    <property type="protein sequence ID" value="WAI52320.1"/>
    <property type="molecule type" value="Genomic_DNA"/>
</dbReference>
<dbReference type="Proteomes" id="UP001163624">
    <property type="component" value="Chromosome"/>
</dbReference>
<feature type="region of interest" description="Disordered" evidence="1">
    <location>
        <begin position="37"/>
        <end position="129"/>
    </location>
</feature>
<sequence>MKVSEQRVRELAYQIWESEGRPEGQQERHWRMALSLAEGEIANGQEAPAEDVEPRFEGREEPEPPAILQKPPRRRGKLPAATPEEPSKPALEPRNKASAAATPGEKATKTRPKTAKPATPKPSRAPKSS</sequence>
<evidence type="ECO:0000256" key="1">
    <source>
        <dbReference type="SAM" id="MobiDB-lite"/>
    </source>
</evidence>
<reference evidence="2" key="1">
    <citation type="submission" date="2022-11" db="EMBL/GenBank/DDBJ databases">
        <title>Pseudomonas triclosanedens sp. nov., a triclosan degrader isolated from activated sludge.</title>
        <authorList>
            <person name="Yin Y."/>
            <person name="Lu Z."/>
        </authorList>
    </citation>
    <scope>NUCLEOTIDE SEQUENCE</scope>
    <source>
        <strain evidence="2">ZM23</strain>
    </source>
</reference>
<name>A0ABY7A7P1_9PSED</name>
<evidence type="ECO:0000313" key="2">
    <source>
        <dbReference type="EMBL" id="WAI52320.1"/>
    </source>
</evidence>
<dbReference type="RefSeq" id="WP_254474170.1">
    <property type="nucleotide sequence ID" value="NZ_CP113432.1"/>
</dbReference>
<dbReference type="Pfam" id="PF11154">
    <property type="entry name" value="DUF2934"/>
    <property type="match status" value="1"/>
</dbReference>